<gene>
    <name evidence="6" type="ORF">D2V04_14310</name>
</gene>
<evidence type="ECO:0000259" key="5">
    <source>
        <dbReference type="PROSITE" id="PS51007"/>
    </source>
</evidence>
<evidence type="ECO:0000313" key="6">
    <source>
        <dbReference type="EMBL" id="RIV76075.1"/>
    </source>
</evidence>
<dbReference type="SUPFAM" id="SSF46626">
    <property type="entry name" value="Cytochrome c"/>
    <property type="match status" value="1"/>
</dbReference>
<comment type="caution">
    <text evidence="6">The sequence shown here is derived from an EMBL/GenBank/DDBJ whole genome shotgun (WGS) entry which is preliminary data.</text>
</comment>
<keyword evidence="1 4" id="KW-0349">Heme</keyword>
<protein>
    <submittedName>
        <fullName evidence="6">Cytochrome C</fullName>
    </submittedName>
</protein>
<keyword evidence="2 4" id="KW-0479">Metal-binding</keyword>
<keyword evidence="7" id="KW-1185">Reference proteome</keyword>
<evidence type="ECO:0000256" key="1">
    <source>
        <dbReference type="ARBA" id="ARBA00022617"/>
    </source>
</evidence>
<evidence type="ECO:0000256" key="3">
    <source>
        <dbReference type="ARBA" id="ARBA00023004"/>
    </source>
</evidence>
<evidence type="ECO:0000313" key="7">
    <source>
        <dbReference type="Proteomes" id="UP000285092"/>
    </source>
</evidence>
<dbReference type="Gene3D" id="1.10.760.10">
    <property type="entry name" value="Cytochrome c-like domain"/>
    <property type="match status" value="1"/>
</dbReference>
<dbReference type="OrthoDB" id="9794982at2"/>
<dbReference type="GO" id="GO:0009055">
    <property type="term" value="F:electron transfer activity"/>
    <property type="evidence" value="ECO:0007669"/>
    <property type="project" value="InterPro"/>
</dbReference>
<dbReference type="Pfam" id="PF00034">
    <property type="entry name" value="Cytochrom_C"/>
    <property type="match status" value="1"/>
</dbReference>
<dbReference type="PROSITE" id="PS51007">
    <property type="entry name" value="CYTC"/>
    <property type="match status" value="1"/>
</dbReference>
<dbReference type="Proteomes" id="UP000285092">
    <property type="component" value="Unassembled WGS sequence"/>
</dbReference>
<name>A0A418NE26_9SPHN</name>
<dbReference type="GO" id="GO:0020037">
    <property type="term" value="F:heme binding"/>
    <property type="evidence" value="ECO:0007669"/>
    <property type="project" value="InterPro"/>
</dbReference>
<dbReference type="EMBL" id="QXFK01000019">
    <property type="protein sequence ID" value="RIV76075.1"/>
    <property type="molecule type" value="Genomic_DNA"/>
</dbReference>
<accession>A0A418NE26</accession>
<feature type="domain" description="Cytochrome c" evidence="5">
    <location>
        <begin position="25"/>
        <end position="116"/>
    </location>
</feature>
<dbReference type="AlphaFoldDB" id="A0A418NE26"/>
<sequence>MAVATLLTVVACKPPPDDRTSLSADAAERGRAVIERVSCGSCHVMPGIDWPQGRAGPSLEGFDDVGLIAGALPNTPGNLAAFVRDAPAAKPGSTMPAMPITAAEAQDVAAYLYGMNDE</sequence>
<keyword evidence="3 4" id="KW-0408">Iron</keyword>
<evidence type="ECO:0000256" key="2">
    <source>
        <dbReference type="ARBA" id="ARBA00022723"/>
    </source>
</evidence>
<evidence type="ECO:0000256" key="4">
    <source>
        <dbReference type="PROSITE-ProRule" id="PRU00433"/>
    </source>
</evidence>
<proteinExistence type="predicted"/>
<dbReference type="GO" id="GO:0046872">
    <property type="term" value="F:metal ion binding"/>
    <property type="evidence" value="ECO:0007669"/>
    <property type="project" value="UniProtKB-KW"/>
</dbReference>
<organism evidence="6 7">
    <name type="scientific">Pelagerythrobacter aerophilus</name>
    <dbReference type="NCBI Taxonomy" id="2306995"/>
    <lineage>
        <taxon>Bacteria</taxon>
        <taxon>Pseudomonadati</taxon>
        <taxon>Pseudomonadota</taxon>
        <taxon>Alphaproteobacteria</taxon>
        <taxon>Sphingomonadales</taxon>
        <taxon>Erythrobacteraceae</taxon>
        <taxon>Pelagerythrobacter</taxon>
    </lineage>
</organism>
<dbReference type="InterPro" id="IPR036909">
    <property type="entry name" value="Cyt_c-like_dom_sf"/>
</dbReference>
<dbReference type="InterPro" id="IPR009056">
    <property type="entry name" value="Cyt_c-like_dom"/>
</dbReference>
<reference evidence="6 7" key="1">
    <citation type="submission" date="2018-08" db="EMBL/GenBank/DDBJ databases">
        <title>Altererythrobacter sp.Ery1 and Ery12, the genome sequencing of novel strains in genus Alterythrobacter.</title>
        <authorList>
            <person name="Cheng H."/>
            <person name="Wu Y.-H."/>
            <person name="Fang C."/>
            <person name="Xu X.-W."/>
        </authorList>
    </citation>
    <scope>NUCLEOTIDE SEQUENCE [LARGE SCALE GENOMIC DNA]</scope>
    <source>
        <strain evidence="6 7">Ery1</strain>
    </source>
</reference>